<feature type="non-terminal residue" evidence="1">
    <location>
        <position position="34"/>
    </location>
</feature>
<comment type="caution">
    <text evidence="1">The sequence shown here is derived from an EMBL/GenBank/DDBJ whole genome shotgun (WGS) entry which is preliminary data.</text>
</comment>
<dbReference type="EMBL" id="BARV01046190">
    <property type="protein sequence ID" value="GAI63789.1"/>
    <property type="molecule type" value="Genomic_DNA"/>
</dbReference>
<protein>
    <submittedName>
        <fullName evidence="1">Uncharacterized protein</fullName>
    </submittedName>
</protein>
<feature type="non-terminal residue" evidence="1">
    <location>
        <position position="1"/>
    </location>
</feature>
<gene>
    <name evidence="1" type="ORF">S06H3_67086</name>
</gene>
<proteinExistence type="predicted"/>
<name>X1S7L1_9ZZZZ</name>
<dbReference type="AlphaFoldDB" id="X1S7L1"/>
<sequence length="34" mass="3830">DVFVQTYDRLAEETDEIAVITNSHKLSASYEATL</sequence>
<reference evidence="1" key="1">
    <citation type="journal article" date="2014" name="Front. Microbiol.">
        <title>High frequency of phylogenetically diverse reductive dehalogenase-homologous genes in deep subseafloor sedimentary metagenomes.</title>
        <authorList>
            <person name="Kawai M."/>
            <person name="Futagami T."/>
            <person name="Toyoda A."/>
            <person name="Takaki Y."/>
            <person name="Nishi S."/>
            <person name="Hori S."/>
            <person name="Arai W."/>
            <person name="Tsubouchi T."/>
            <person name="Morono Y."/>
            <person name="Uchiyama I."/>
            <person name="Ito T."/>
            <person name="Fujiyama A."/>
            <person name="Inagaki F."/>
            <person name="Takami H."/>
        </authorList>
    </citation>
    <scope>NUCLEOTIDE SEQUENCE</scope>
    <source>
        <strain evidence="1">Expedition CK06-06</strain>
    </source>
</reference>
<organism evidence="1">
    <name type="scientific">marine sediment metagenome</name>
    <dbReference type="NCBI Taxonomy" id="412755"/>
    <lineage>
        <taxon>unclassified sequences</taxon>
        <taxon>metagenomes</taxon>
        <taxon>ecological metagenomes</taxon>
    </lineage>
</organism>
<accession>X1S7L1</accession>
<evidence type="ECO:0000313" key="1">
    <source>
        <dbReference type="EMBL" id="GAI63789.1"/>
    </source>
</evidence>